<evidence type="ECO:0000256" key="1">
    <source>
        <dbReference type="SAM" id="Phobius"/>
    </source>
</evidence>
<gene>
    <name evidence="2" type="ORF">COHA_009249</name>
</gene>
<accession>A0AAD5H2G1</accession>
<reference evidence="2" key="1">
    <citation type="submission" date="2020-11" db="EMBL/GenBank/DDBJ databases">
        <title>Chlorella ohadii genome sequencing and assembly.</title>
        <authorList>
            <person name="Murik O."/>
            <person name="Treves H."/>
            <person name="Kedem I."/>
            <person name="Shotland Y."/>
            <person name="Kaplan A."/>
        </authorList>
    </citation>
    <scope>NUCLEOTIDE SEQUENCE</scope>
    <source>
        <strain evidence="2">1</strain>
    </source>
</reference>
<comment type="caution">
    <text evidence="2">The sequence shown here is derived from an EMBL/GenBank/DDBJ whole genome shotgun (WGS) entry which is preliminary data.</text>
</comment>
<name>A0AAD5H2G1_9CHLO</name>
<dbReference type="AlphaFoldDB" id="A0AAD5H2G1"/>
<dbReference type="EMBL" id="JADXDR010000170">
    <property type="protein sequence ID" value="KAI7836917.1"/>
    <property type="molecule type" value="Genomic_DNA"/>
</dbReference>
<feature type="transmembrane region" description="Helical" evidence="1">
    <location>
        <begin position="113"/>
        <end position="132"/>
    </location>
</feature>
<keyword evidence="1" id="KW-0472">Membrane</keyword>
<keyword evidence="3" id="KW-1185">Reference proteome</keyword>
<proteinExistence type="predicted"/>
<protein>
    <submittedName>
        <fullName evidence="2">Uncharacterized protein</fullName>
    </submittedName>
</protein>
<keyword evidence="1" id="KW-1133">Transmembrane helix</keyword>
<evidence type="ECO:0000313" key="3">
    <source>
        <dbReference type="Proteomes" id="UP001205105"/>
    </source>
</evidence>
<keyword evidence="1" id="KW-0812">Transmembrane</keyword>
<organism evidence="2 3">
    <name type="scientific">Chlorella ohadii</name>
    <dbReference type="NCBI Taxonomy" id="2649997"/>
    <lineage>
        <taxon>Eukaryota</taxon>
        <taxon>Viridiplantae</taxon>
        <taxon>Chlorophyta</taxon>
        <taxon>core chlorophytes</taxon>
        <taxon>Trebouxiophyceae</taxon>
        <taxon>Chlorellales</taxon>
        <taxon>Chlorellaceae</taxon>
        <taxon>Chlorella clade</taxon>
        <taxon>Chlorella</taxon>
    </lineage>
</organism>
<dbReference type="Proteomes" id="UP001205105">
    <property type="component" value="Unassembled WGS sequence"/>
</dbReference>
<evidence type="ECO:0000313" key="2">
    <source>
        <dbReference type="EMBL" id="KAI7836917.1"/>
    </source>
</evidence>
<sequence length="187" mass="20266">MQAVREEVRRVVRLAAVRKITQLSPEALEAASNRALRAAFRHVPQTELAALDSEVRSLATALASLEQQLCRLLEGRGTQAGVAPSKAALCTLHMACYVACHCSMQVRLQLVEVGARLLLFAGLMVLAGTSFADRAAGRLVAMHLMASQTLLEMIVSEPGEGPCELYDAAQQAFRPDLTVKWLLRLTA</sequence>